<evidence type="ECO:0000256" key="1">
    <source>
        <dbReference type="ARBA" id="ARBA00022723"/>
    </source>
</evidence>
<dbReference type="PANTHER" id="PTHR46910">
    <property type="entry name" value="TRANSCRIPTION FACTOR PDR1"/>
    <property type="match status" value="1"/>
</dbReference>
<keyword evidence="1" id="KW-0479">Metal-binding</keyword>
<dbReference type="GO" id="GO:0003677">
    <property type="term" value="F:DNA binding"/>
    <property type="evidence" value="ECO:0007669"/>
    <property type="project" value="InterPro"/>
</dbReference>
<feature type="region of interest" description="Disordered" evidence="4">
    <location>
        <begin position="110"/>
        <end position="195"/>
    </location>
</feature>
<keyword evidence="7" id="KW-1185">Reference proteome</keyword>
<dbReference type="InterPro" id="IPR007219">
    <property type="entry name" value="XnlR_reg_dom"/>
</dbReference>
<dbReference type="CDD" id="cd12148">
    <property type="entry name" value="fungal_TF_MHR"/>
    <property type="match status" value="1"/>
</dbReference>
<comment type="caution">
    <text evidence="6">The sequence shown here is derived from an EMBL/GenBank/DDBJ whole genome shotgun (WGS) entry which is preliminary data.</text>
</comment>
<dbReference type="STRING" id="94208.A0A2S4LB69"/>
<feature type="domain" description="Zn(2)-C6 fungal-type" evidence="5">
    <location>
        <begin position="210"/>
        <end position="240"/>
    </location>
</feature>
<evidence type="ECO:0000256" key="2">
    <source>
        <dbReference type="ARBA" id="ARBA00023242"/>
    </source>
</evidence>
<keyword evidence="3" id="KW-0175">Coiled coil</keyword>
<dbReference type="Pfam" id="PF04082">
    <property type="entry name" value="Fungal_trans"/>
    <property type="match status" value="1"/>
</dbReference>
<evidence type="ECO:0000313" key="6">
    <source>
        <dbReference type="EMBL" id="POR39679.1"/>
    </source>
</evidence>
<evidence type="ECO:0000256" key="3">
    <source>
        <dbReference type="SAM" id="Coils"/>
    </source>
</evidence>
<dbReference type="InterPro" id="IPR036864">
    <property type="entry name" value="Zn2-C6_fun-type_DNA-bd_sf"/>
</dbReference>
<reference evidence="6 7" key="1">
    <citation type="submission" date="2018-01" db="EMBL/GenBank/DDBJ databases">
        <title>Harnessing the power of phylogenomics to disentangle the directionality and signatures of interkingdom host jumping in the parasitic fungal genus Tolypocladium.</title>
        <authorList>
            <person name="Quandt C.A."/>
            <person name="Patterson W."/>
            <person name="Spatafora J.W."/>
        </authorList>
    </citation>
    <scope>NUCLEOTIDE SEQUENCE [LARGE SCALE GENOMIC DNA]</scope>
    <source>
        <strain evidence="6 7">NRBC 100945</strain>
    </source>
</reference>
<evidence type="ECO:0000256" key="4">
    <source>
        <dbReference type="SAM" id="MobiDB-lite"/>
    </source>
</evidence>
<accession>A0A2S4LB69</accession>
<feature type="compositionally biased region" description="Low complexity" evidence="4">
    <location>
        <begin position="129"/>
        <end position="148"/>
    </location>
</feature>
<dbReference type="GO" id="GO:0008270">
    <property type="term" value="F:zinc ion binding"/>
    <property type="evidence" value="ECO:0007669"/>
    <property type="project" value="InterPro"/>
</dbReference>
<sequence>MDRDDSRPLYGCGCCTLSSQPHHHHLHHHIALAPDHCIARAPPPLSLLLPARNSAAASAGEHRLPPHWAAGAAVGTATPRTAARVSAGAAITTSAASSADSTTNLAIRNASRGTASASTSPPPSPSSTPPSRSTSTSPHPSKSKPAPAMGRPAGKRSADASGPGDDDGSAPGLGGRSVSRLKLPRTDRGPDDFSSVVKSRLQSYTRTGQACDRCKVRKIKCDALPDGCSHCINLNLECNVTDRVSGRTERRGYLQELEREKNGMLAHIGDLEKLLRDSGVEVKSWQGASWAHYHPDDVANAAPSAASSDSWSQVGSLWVKNRSPKPLPPPRFTPNFPRSQWESRPEQNHIGVGPDNAPLSSIRGTKLSLLGTTIDTTSFDLPDMDEPADDAQLSAPLYNKSIQAFLQSCMGRNPPLHADLPSRPDAFTYAEWYFMAVGIFLPVLHKPSFMRLLTRIYDEPDFEPSTPDLVIVHMVFATMYFHCGVRNYQQADERNNLNNLSNRHYHFALSKIYDLLCCQELVAVQALALIASHTRAFPKPGCGSIVAQMALHRALELNLHRSSKKPGEGTDLQNELRKRTWWVILTVVVAITGRRGCPLPVNVQDFDTEFPSPIADELLSDQGVDMSQTIPCRYQAGLVGMKIIPLFMEMYANVYSVRRDAHNYVSVVNALEKQLQEWEAQLPDSLRINEPGGLENASIPAIYVRTFALELRLCLRHPSVAMTTDQKMMADNTRICEETAREFLDCMLQLYKSKALDTTWYQMSVYGVCIFSMLVAHWERRFETTPEKVAQLREEMQNWMAILNETSLFLGCGPGISNQISQIIERTIGWIEHDMRRKDAKQSPPPEPAPVKQEDQTPTSVYQANRVSAGVPNGTPQVGGQQKGYYQVSSLNGQTPYPALAYGDQPQSNAAASTYQSEPAMFYNTAPAAAAVPDASAQANPLAAFASQAAQHVATQAPADIIWQAGRGNTWHDWTAAIADSQERYSANALLTLGNPGRGAGASGVLADGTVGQAAGDMGMVPPGAQWPLIMFDHHATQG</sequence>
<dbReference type="SUPFAM" id="SSF57701">
    <property type="entry name" value="Zn2/Cys6 DNA-binding domain"/>
    <property type="match status" value="1"/>
</dbReference>
<name>A0A2S4LB69_9HYPO</name>
<gene>
    <name evidence="6" type="ORF">TPAR_00131</name>
</gene>
<dbReference type="Proteomes" id="UP000237481">
    <property type="component" value="Unassembled WGS sequence"/>
</dbReference>
<dbReference type="InterPro" id="IPR050987">
    <property type="entry name" value="AtrR-like"/>
</dbReference>
<dbReference type="CDD" id="cd00067">
    <property type="entry name" value="GAL4"/>
    <property type="match status" value="1"/>
</dbReference>
<dbReference type="SMART" id="SM00066">
    <property type="entry name" value="GAL4"/>
    <property type="match status" value="1"/>
</dbReference>
<dbReference type="GO" id="GO:0006351">
    <property type="term" value="P:DNA-templated transcription"/>
    <property type="evidence" value="ECO:0007669"/>
    <property type="project" value="InterPro"/>
</dbReference>
<dbReference type="PROSITE" id="PS00463">
    <property type="entry name" value="ZN2_CY6_FUNGAL_1"/>
    <property type="match status" value="1"/>
</dbReference>
<dbReference type="PANTHER" id="PTHR46910:SF4">
    <property type="entry name" value="ZN(2)-C6 FUNGAL-TYPE DOMAIN-CONTAINING PROTEIN"/>
    <property type="match status" value="1"/>
</dbReference>
<dbReference type="Gene3D" id="4.10.240.10">
    <property type="entry name" value="Zn(2)-C6 fungal-type DNA-binding domain"/>
    <property type="match status" value="1"/>
</dbReference>
<feature type="compositionally biased region" description="Low complexity" evidence="4">
    <location>
        <begin position="110"/>
        <end position="119"/>
    </location>
</feature>
<feature type="region of interest" description="Disordered" evidence="4">
    <location>
        <begin position="836"/>
        <end position="858"/>
    </location>
</feature>
<dbReference type="OrthoDB" id="4456959at2759"/>
<dbReference type="AlphaFoldDB" id="A0A2S4LB69"/>
<dbReference type="InterPro" id="IPR001138">
    <property type="entry name" value="Zn2Cys6_DnaBD"/>
</dbReference>
<evidence type="ECO:0000313" key="7">
    <source>
        <dbReference type="Proteomes" id="UP000237481"/>
    </source>
</evidence>
<keyword evidence="2" id="KW-0539">Nucleus</keyword>
<dbReference type="EMBL" id="PKSG01000015">
    <property type="protein sequence ID" value="POR39679.1"/>
    <property type="molecule type" value="Genomic_DNA"/>
</dbReference>
<dbReference type="Pfam" id="PF00172">
    <property type="entry name" value="Zn_clus"/>
    <property type="match status" value="1"/>
</dbReference>
<evidence type="ECO:0000259" key="5">
    <source>
        <dbReference type="PROSITE" id="PS50048"/>
    </source>
</evidence>
<dbReference type="PROSITE" id="PS50048">
    <property type="entry name" value="ZN2_CY6_FUNGAL_2"/>
    <property type="match status" value="1"/>
</dbReference>
<proteinExistence type="predicted"/>
<dbReference type="GO" id="GO:0000981">
    <property type="term" value="F:DNA-binding transcription factor activity, RNA polymerase II-specific"/>
    <property type="evidence" value="ECO:0007669"/>
    <property type="project" value="InterPro"/>
</dbReference>
<protein>
    <submittedName>
        <fullName evidence="6">Transcriptional activator protein acu-15</fullName>
    </submittedName>
</protein>
<feature type="coiled-coil region" evidence="3">
    <location>
        <begin position="661"/>
        <end position="688"/>
    </location>
</feature>
<organism evidence="6 7">
    <name type="scientific">Tolypocladium paradoxum</name>
    <dbReference type="NCBI Taxonomy" id="94208"/>
    <lineage>
        <taxon>Eukaryota</taxon>
        <taxon>Fungi</taxon>
        <taxon>Dikarya</taxon>
        <taxon>Ascomycota</taxon>
        <taxon>Pezizomycotina</taxon>
        <taxon>Sordariomycetes</taxon>
        <taxon>Hypocreomycetidae</taxon>
        <taxon>Hypocreales</taxon>
        <taxon>Ophiocordycipitaceae</taxon>
        <taxon>Tolypocladium</taxon>
    </lineage>
</organism>